<evidence type="ECO:0000313" key="1">
    <source>
        <dbReference type="EMBL" id="KKK48726.1"/>
    </source>
</evidence>
<organism evidence="1">
    <name type="scientific">marine sediment metagenome</name>
    <dbReference type="NCBI Taxonomy" id="412755"/>
    <lineage>
        <taxon>unclassified sequences</taxon>
        <taxon>metagenomes</taxon>
        <taxon>ecological metagenomes</taxon>
    </lineage>
</organism>
<gene>
    <name evidence="1" type="ORF">LCGC14_3142240</name>
</gene>
<proteinExistence type="predicted"/>
<sequence>EALAIVEDHPIEQVITEDFITKFEKAAHLYQDRYLPLCIRLTNEADWINHGKPTTPKYSLQSSGAEKVCNPLGMVWDRPVVTKHERSDDQGKYYEYEIEGVMTSKVLKRYGWFTGNCSSRDQFFNARGRFDEGDIRKAAFSNWLVNAVTRLAGIRNPTPDMLNRAGLKVDKIGAIDYSGGAKTPEQETQVISEAQVKRLYAICTTAKVDASRVAEAVKERTGAAAFREIKKKDYTNICAWVESGAPEQPPKEGGEARE</sequence>
<reference evidence="1" key="1">
    <citation type="journal article" date="2015" name="Nature">
        <title>Complex archaea that bridge the gap between prokaryotes and eukaryotes.</title>
        <authorList>
            <person name="Spang A."/>
            <person name="Saw J.H."/>
            <person name="Jorgensen S.L."/>
            <person name="Zaremba-Niedzwiedzka K."/>
            <person name="Martijn J."/>
            <person name="Lind A.E."/>
            <person name="van Eijk R."/>
            <person name="Schleper C."/>
            <person name="Guy L."/>
            <person name="Ettema T.J."/>
        </authorList>
    </citation>
    <scope>NUCLEOTIDE SEQUENCE</scope>
</reference>
<protein>
    <submittedName>
        <fullName evidence="1">Uncharacterized protein</fullName>
    </submittedName>
</protein>
<accession>A0A0F8YKV2</accession>
<feature type="non-terminal residue" evidence="1">
    <location>
        <position position="1"/>
    </location>
</feature>
<dbReference type="EMBL" id="LAZR01068920">
    <property type="protein sequence ID" value="KKK48726.1"/>
    <property type="molecule type" value="Genomic_DNA"/>
</dbReference>
<comment type="caution">
    <text evidence="1">The sequence shown here is derived from an EMBL/GenBank/DDBJ whole genome shotgun (WGS) entry which is preliminary data.</text>
</comment>
<name>A0A0F8YKV2_9ZZZZ</name>
<dbReference type="AlphaFoldDB" id="A0A0F8YKV2"/>